<dbReference type="PANTHER" id="PTHR46023">
    <property type="entry name" value="LIPASE CLASS 3 PROTEIN-LIKE"/>
    <property type="match status" value="1"/>
</dbReference>
<evidence type="ECO:0000313" key="4">
    <source>
        <dbReference type="EMBL" id="KAA8644014.1"/>
    </source>
</evidence>
<dbReference type="RefSeq" id="XP_033423375.1">
    <property type="nucleotide sequence ID" value="XM_033572823.1"/>
</dbReference>
<dbReference type="Pfam" id="PF01764">
    <property type="entry name" value="Lipase_3"/>
    <property type="match status" value="1"/>
</dbReference>
<dbReference type="CDD" id="cd00519">
    <property type="entry name" value="Lipase_3"/>
    <property type="match status" value="1"/>
</dbReference>
<dbReference type="GO" id="GO:0006629">
    <property type="term" value="P:lipid metabolic process"/>
    <property type="evidence" value="ECO:0007669"/>
    <property type="project" value="InterPro"/>
</dbReference>
<feature type="compositionally biased region" description="Polar residues" evidence="2">
    <location>
        <begin position="269"/>
        <end position="281"/>
    </location>
</feature>
<gene>
    <name evidence="4" type="ORF">ATNIH1004_008210</name>
</gene>
<dbReference type="SUPFAM" id="SSF53474">
    <property type="entry name" value="alpha/beta-Hydrolases"/>
    <property type="match status" value="1"/>
</dbReference>
<dbReference type="VEuPathDB" id="FungiDB:EYZ11_012726"/>
<evidence type="ECO:0000256" key="1">
    <source>
        <dbReference type="SAM" id="Coils"/>
    </source>
</evidence>
<dbReference type="InterPro" id="IPR029058">
    <property type="entry name" value="AB_hydrolase_fold"/>
</dbReference>
<dbReference type="VEuPathDB" id="FungiDB:EYZ11_012724"/>
<evidence type="ECO:0000259" key="3">
    <source>
        <dbReference type="Pfam" id="PF01764"/>
    </source>
</evidence>
<sequence length="638" mass="72476">MPPKATLAKKFDSAFQRLEDKYERSGKWRKAQKLRRKQHKWRGYDPYIWRHVQAYIECDIKLRYEIHVEAALLANHETLYHRLNEDSSMADILVSEMQDLQKKLQEFARNIWKIERETHTILSFFPDGPIKRALCARQQQSDWHLSEWLRADCAGHGGCCGRGCGCCTRPRSEKRPNHVGHCTMECMCCEKVRGFKIDIEDLDDVEVPMLTNLDLMDDKWDSYTVHLVNARSHSRSHSICILDTESATTYSEQSRHRPINPTRYHHRTSPSTRIFPPSSTSGRLRAKWKPYSNISGVLSQTAEIANNTITELEYQMKEYTACGVDTFDTMLRKLDRIITSVDEGLFTSKYDMVAKYPIYSDSTAHRSAKNTRLSRTMALTFFSKVYLYTNSRLPSQLPPLQLYPAGYAILRLAAQYSLNVYTRQSKTNDPSYISADWRNGTKAMVIESLAIDDMNTIVIAIRGTQSFRDWAVNIKTDPTSPSDFLDDPFNLCHAGFLSVAKNMVHPVTVRLRHLLAENCRRASYSILITGHSAGGAVASLLYCHMLAAAVKSELTLLRTFFSSVHCITFGAPPISLRPLYSSEQTSMFYSVVNEGDPVARADKTYVSSLLNFQIYSLAGSPGDSLRGWRGGCPSEAAV</sequence>
<keyword evidence="1" id="KW-0175">Coiled coil</keyword>
<dbReference type="PANTHER" id="PTHR46023:SF6">
    <property type="entry name" value="LIPASE CLASS 3 FAMILY PROTEIN"/>
    <property type="match status" value="1"/>
</dbReference>
<accession>A0A5M9MFD9</accession>
<reference evidence="4 5" key="1">
    <citation type="submission" date="2019-08" db="EMBL/GenBank/DDBJ databases">
        <title>The genome sequence of a newly discovered highly antifungal drug resistant Aspergillus species, Aspergillus tanneri NIH 1004.</title>
        <authorList>
            <person name="Mounaud S."/>
            <person name="Singh I."/>
            <person name="Joardar V."/>
            <person name="Pakala S."/>
            <person name="Pakala S."/>
            <person name="Venepally P."/>
            <person name="Chung J.K."/>
            <person name="Losada L."/>
            <person name="Nierman W.C."/>
        </authorList>
    </citation>
    <scope>NUCLEOTIDE SEQUENCE [LARGE SCALE GENOMIC DNA]</scope>
    <source>
        <strain evidence="4 5">NIH1004</strain>
    </source>
</reference>
<comment type="caution">
    <text evidence="4">The sequence shown here is derived from an EMBL/GenBank/DDBJ whole genome shotgun (WGS) entry which is preliminary data.</text>
</comment>
<protein>
    <recommendedName>
        <fullName evidence="3">Fungal lipase-type domain-containing protein</fullName>
    </recommendedName>
</protein>
<feature type="domain" description="Fungal lipase-type" evidence="3">
    <location>
        <begin position="458"/>
        <end position="601"/>
    </location>
</feature>
<evidence type="ECO:0000256" key="2">
    <source>
        <dbReference type="SAM" id="MobiDB-lite"/>
    </source>
</evidence>
<name>A0A5M9MFD9_9EURO</name>
<dbReference type="Gene3D" id="3.40.50.1820">
    <property type="entry name" value="alpha/beta hydrolase"/>
    <property type="match status" value="1"/>
</dbReference>
<dbReference type="EMBL" id="QUQM01000006">
    <property type="protein sequence ID" value="KAA8644014.1"/>
    <property type="molecule type" value="Genomic_DNA"/>
</dbReference>
<feature type="region of interest" description="Disordered" evidence="2">
    <location>
        <begin position="251"/>
        <end position="281"/>
    </location>
</feature>
<organism evidence="4 5">
    <name type="scientific">Aspergillus tanneri</name>
    <dbReference type="NCBI Taxonomy" id="1220188"/>
    <lineage>
        <taxon>Eukaryota</taxon>
        <taxon>Fungi</taxon>
        <taxon>Dikarya</taxon>
        <taxon>Ascomycota</taxon>
        <taxon>Pezizomycotina</taxon>
        <taxon>Eurotiomycetes</taxon>
        <taxon>Eurotiomycetidae</taxon>
        <taxon>Eurotiales</taxon>
        <taxon>Aspergillaceae</taxon>
        <taxon>Aspergillus</taxon>
        <taxon>Aspergillus subgen. Circumdati</taxon>
    </lineage>
</organism>
<proteinExistence type="predicted"/>
<dbReference type="InterPro" id="IPR002921">
    <property type="entry name" value="Fungal_lipase-type"/>
</dbReference>
<dbReference type="Proteomes" id="UP000324241">
    <property type="component" value="Unassembled WGS sequence"/>
</dbReference>
<dbReference type="OrthoDB" id="438440at2759"/>
<dbReference type="AlphaFoldDB" id="A0A5M9MFD9"/>
<evidence type="ECO:0000313" key="5">
    <source>
        <dbReference type="Proteomes" id="UP000324241"/>
    </source>
</evidence>
<feature type="coiled-coil region" evidence="1">
    <location>
        <begin position="90"/>
        <end position="117"/>
    </location>
</feature>
<dbReference type="GeneID" id="54330912"/>